<keyword evidence="1" id="KW-0596">Phosphopantetheine</keyword>
<evidence type="ECO:0000313" key="6">
    <source>
        <dbReference type="Proteomes" id="UP000481858"/>
    </source>
</evidence>
<evidence type="ECO:0000313" key="5">
    <source>
        <dbReference type="EMBL" id="KAF2967123.1"/>
    </source>
</evidence>
<dbReference type="Pfam" id="PF07993">
    <property type="entry name" value="NAD_binding_4"/>
    <property type="match status" value="1"/>
</dbReference>
<sequence>MKTSGTSGHPKPIYWNHAAIASVTIPFDFNTLPRPPKRPHLLLETLQGHNVFLPFPLYHFGGIGLILRSFVTDSTIVLPSAGTRLSPENFSNILKVSSSTSTLTPPSVLEAMLTSPHGLEILSKLKHIAYSGGPLNPVVGEKLAKIVPHMFPFLESTGDNTYWNGMKFIDMGQRMEEVIPGLYELIITRTDPIIRSQAYFHTCPHLEVFRTADLFAPIQGSDGWWTFHGRTDNWVVMSNGLKMDPTNTENAVTAHPSVAGALVAGSHRFRLCILIELKPELRGEQRDILNELWPTIDEANKASPRFGQVPRELVIFTSLAKPFSRSSKGTIQRRLSVAAYESEIEELYARVEEGLLTDGLPPLKSTGAADLLPFLKILYSETLNNNEIAVEDDLFEKGLDSLLIFMLVARIKAGLRKHGIPDEVLGRVDNALLFTSRTISSLAQKISLILLGPGGASQTRNNDNVDDIRGLLEKYAAKIPTILRGEQRKAQTIILTGSRGSLGSYILAALLARGDIKKVYCLNRSSNAQADQISSFKARGLPKLQLERVKFLQTNLAKSNLGLSEDEYAGLTADVTAIVHNAYPVNFLMPVQSFEPQIQSLLNLLKLAQDSIRDPAMLFISSIAAALPASGPRGVVMEAVLDIEEAGSLAQQGYGRSKFVCEKLMEKYVSSSGGKGAILRVGQIAGPLQGTGVWNMWEWAPSMLLSSKFLGVAPESIGVVTDWIPVDVLGQIVSELMDDVVQRETGAVIVYNILNPQSTSWNELLPAIKDAIPETVPLGEWIERLEASGHAGSHVLDQNPGVKLIGFYKQTFSGSEKEAVVIEKQNLLWGSKAARNLSPIKPHDLRKWMRGWGL</sequence>
<feature type="domain" description="Thioester reductase (TE)" evidence="4">
    <location>
        <begin position="495"/>
        <end position="729"/>
    </location>
</feature>
<comment type="caution">
    <text evidence="5">The sequence shown here is derived from an EMBL/GenBank/DDBJ whole genome shotgun (WGS) entry which is preliminary data.</text>
</comment>
<evidence type="ECO:0000256" key="1">
    <source>
        <dbReference type="ARBA" id="ARBA00022450"/>
    </source>
</evidence>
<dbReference type="Pfam" id="PF23562">
    <property type="entry name" value="AMP-binding_C_3"/>
    <property type="match status" value="1"/>
</dbReference>
<dbReference type="Gene3D" id="3.40.50.12780">
    <property type="entry name" value="N-terminal domain of ligase-like"/>
    <property type="match status" value="1"/>
</dbReference>
<evidence type="ECO:0000259" key="3">
    <source>
        <dbReference type="Pfam" id="PF00501"/>
    </source>
</evidence>
<dbReference type="Gene3D" id="3.40.50.720">
    <property type="entry name" value="NAD(P)-binding Rossmann-like Domain"/>
    <property type="match status" value="1"/>
</dbReference>
<dbReference type="InParanoid" id="A0A7C8IQG9"/>
<dbReference type="AlphaFoldDB" id="A0A7C8IQG9"/>
<dbReference type="InterPro" id="IPR036736">
    <property type="entry name" value="ACP-like_sf"/>
</dbReference>
<dbReference type="EMBL" id="WUBL01000073">
    <property type="protein sequence ID" value="KAF2967123.1"/>
    <property type="molecule type" value="Genomic_DNA"/>
</dbReference>
<organism evidence="5 6">
    <name type="scientific">Xylaria multiplex</name>
    <dbReference type="NCBI Taxonomy" id="323545"/>
    <lineage>
        <taxon>Eukaryota</taxon>
        <taxon>Fungi</taxon>
        <taxon>Dikarya</taxon>
        <taxon>Ascomycota</taxon>
        <taxon>Pezizomycotina</taxon>
        <taxon>Sordariomycetes</taxon>
        <taxon>Xylariomycetidae</taxon>
        <taxon>Xylariales</taxon>
        <taxon>Xylariaceae</taxon>
        <taxon>Xylaria</taxon>
    </lineage>
</organism>
<dbReference type="Pfam" id="PF00501">
    <property type="entry name" value="AMP-binding"/>
    <property type="match status" value="1"/>
</dbReference>
<dbReference type="InterPro" id="IPR042099">
    <property type="entry name" value="ANL_N_sf"/>
</dbReference>
<keyword evidence="2" id="KW-0597">Phosphoprotein</keyword>
<accession>A0A7C8IQG9</accession>
<proteinExistence type="predicted"/>
<reference evidence="5 6" key="1">
    <citation type="submission" date="2019-12" db="EMBL/GenBank/DDBJ databases">
        <title>Draft genome sequence of the ascomycete Xylaria multiplex DSM 110363.</title>
        <authorList>
            <person name="Buettner E."/>
            <person name="Kellner H."/>
        </authorList>
    </citation>
    <scope>NUCLEOTIDE SEQUENCE [LARGE SCALE GENOMIC DNA]</scope>
    <source>
        <strain evidence="5 6">DSM 110363</strain>
    </source>
</reference>
<name>A0A7C8IQG9_9PEZI</name>
<dbReference type="SUPFAM" id="SSF51735">
    <property type="entry name" value="NAD(P)-binding Rossmann-fold domains"/>
    <property type="match status" value="1"/>
</dbReference>
<evidence type="ECO:0000256" key="2">
    <source>
        <dbReference type="ARBA" id="ARBA00022553"/>
    </source>
</evidence>
<evidence type="ECO:0008006" key="7">
    <source>
        <dbReference type="Google" id="ProtNLM"/>
    </source>
</evidence>
<dbReference type="InterPro" id="IPR051414">
    <property type="entry name" value="Adenylate-forming_Reductase"/>
</dbReference>
<dbReference type="SUPFAM" id="SSF47336">
    <property type="entry name" value="ACP-like"/>
    <property type="match status" value="1"/>
</dbReference>
<protein>
    <recommendedName>
        <fullName evidence="7">Carrier domain-containing protein</fullName>
    </recommendedName>
</protein>
<dbReference type="OrthoDB" id="429813at2759"/>
<dbReference type="Gene3D" id="1.10.1200.10">
    <property type="entry name" value="ACP-like"/>
    <property type="match status" value="1"/>
</dbReference>
<dbReference type="InterPro" id="IPR013120">
    <property type="entry name" value="FAR_NAD-bd"/>
</dbReference>
<feature type="domain" description="AMP-dependent synthetase/ligase" evidence="3">
    <location>
        <begin position="3"/>
        <end position="149"/>
    </location>
</feature>
<dbReference type="Proteomes" id="UP000481858">
    <property type="component" value="Unassembled WGS sequence"/>
</dbReference>
<evidence type="ECO:0000259" key="4">
    <source>
        <dbReference type="Pfam" id="PF07993"/>
    </source>
</evidence>
<keyword evidence="6" id="KW-1185">Reference proteome</keyword>
<dbReference type="PANTHER" id="PTHR43439:SF2">
    <property type="entry name" value="ENZYME, PUTATIVE (JCVI)-RELATED"/>
    <property type="match status" value="1"/>
</dbReference>
<gene>
    <name evidence="5" type="ORF">GQX73_g6460</name>
</gene>
<dbReference type="PANTHER" id="PTHR43439">
    <property type="entry name" value="PHENYLACETATE-COENZYME A LIGASE"/>
    <property type="match status" value="1"/>
</dbReference>
<dbReference type="SUPFAM" id="SSF56801">
    <property type="entry name" value="Acetyl-CoA synthetase-like"/>
    <property type="match status" value="1"/>
</dbReference>
<dbReference type="InterPro" id="IPR036291">
    <property type="entry name" value="NAD(P)-bd_dom_sf"/>
</dbReference>
<dbReference type="InterPro" id="IPR000873">
    <property type="entry name" value="AMP-dep_synth/lig_dom"/>
</dbReference>